<protein>
    <submittedName>
        <fullName evidence="3">Hypothetical_protein</fullName>
    </submittedName>
</protein>
<dbReference type="EMBL" id="CAXDID020000167">
    <property type="protein sequence ID" value="CAL6046175.1"/>
    <property type="molecule type" value="Genomic_DNA"/>
</dbReference>
<comment type="caution">
    <text evidence="2">The sequence shown here is derived from an EMBL/GenBank/DDBJ whole genome shotgun (WGS) entry which is preliminary data.</text>
</comment>
<reference evidence="3 4" key="2">
    <citation type="submission" date="2024-07" db="EMBL/GenBank/DDBJ databases">
        <authorList>
            <person name="Akdeniz Z."/>
        </authorList>
    </citation>
    <scope>NUCLEOTIDE SEQUENCE [LARGE SCALE GENOMIC DNA]</scope>
</reference>
<evidence type="ECO:0000256" key="1">
    <source>
        <dbReference type="SAM" id="MobiDB-lite"/>
    </source>
</evidence>
<feature type="region of interest" description="Disordered" evidence="1">
    <location>
        <begin position="1"/>
        <end position="20"/>
    </location>
</feature>
<gene>
    <name evidence="2" type="ORF">HINF_LOCUS31382</name>
    <name evidence="3" type="ORF">HINF_LOCUS41599</name>
</gene>
<dbReference type="Proteomes" id="UP001642409">
    <property type="component" value="Unassembled WGS sequence"/>
</dbReference>
<feature type="compositionally biased region" description="Polar residues" evidence="1">
    <location>
        <begin position="1"/>
        <end position="18"/>
    </location>
</feature>
<accession>A0AA86UAJ9</accession>
<reference evidence="2" key="1">
    <citation type="submission" date="2023-06" db="EMBL/GenBank/DDBJ databases">
        <authorList>
            <person name="Kurt Z."/>
        </authorList>
    </citation>
    <scope>NUCLEOTIDE SEQUENCE</scope>
</reference>
<name>A0AA86UAJ9_9EUKA</name>
<dbReference type="AlphaFoldDB" id="A0AA86UAJ9"/>
<evidence type="ECO:0000313" key="2">
    <source>
        <dbReference type="EMBL" id="CAI9943737.1"/>
    </source>
</evidence>
<proteinExistence type="predicted"/>
<evidence type="ECO:0000313" key="3">
    <source>
        <dbReference type="EMBL" id="CAL6046175.1"/>
    </source>
</evidence>
<dbReference type="EMBL" id="CATOUU010000718">
    <property type="protein sequence ID" value="CAI9943737.1"/>
    <property type="molecule type" value="Genomic_DNA"/>
</dbReference>
<sequence length="137" mass="15729">MGIKNAQLNNKSSPNNKTYKLPSKQKRHQKIANNIHIQIIDDSIPIQTLNKLETTQTQLPYSTKSCYQQKDLQNKLHQFERANGDSVRRFVRQRCVNDVVINDGRGNFANFFNLANMLYLQVSCELLVQAQNSTGFS</sequence>
<organism evidence="2">
    <name type="scientific">Hexamita inflata</name>
    <dbReference type="NCBI Taxonomy" id="28002"/>
    <lineage>
        <taxon>Eukaryota</taxon>
        <taxon>Metamonada</taxon>
        <taxon>Diplomonadida</taxon>
        <taxon>Hexamitidae</taxon>
        <taxon>Hexamitinae</taxon>
        <taxon>Hexamita</taxon>
    </lineage>
</organism>
<evidence type="ECO:0000313" key="4">
    <source>
        <dbReference type="Proteomes" id="UP001642409"/>
    </source>
</evidence>
<keyword evidence="4" id="KW-1185">Reference proteome</keyword>